<evidence type="ECO:0000256" key="4">
    <source>
        <dbReference type="ARBA" id="ARBA00023136"/>
    </source>
</evidence>
<organism evidence="7 8">
    <name type="scientific">Novosphingobium capsulatum</name>
    <dbReference type="NCBI Taxonomy" id="13688"/>
    <lineage>
        <taxon>Bacteria</taxon>
        <taxon>Pseudomonadati</taxon>
        <taxon>Pseudomonadota</taxon>
        <taxon>Alphaproteobacteria</taxon>
        <taxon>Sphingomonadales</taxon>
        <taxon>Sphingomonadaceae</taxon>
        <taxon>Novosphingobium</taxon>
    </lineage>
</organism>
<keyword evidence="8" id="KW-1185">Reference proteome</keyword>
<comment type="subcellular location">
    <subcellularLocation>
        <location evidence="1">Membrane</location>
        <topology evidence="1">Multi-pass membrane protein</topology>
    </subcellularLocation>
</comment>
<evidence type="ECO:0000256" key="3">
    <source>
        <dbReference type="ARBA" id="ARBA00022989"/>
    </source>
</evidence>
<comment type="caution">
    <text evidence="7">The sequence shown here is derived from an EMBL/GenBank/DDBJ whole genome shotgun (WGS) entry which is preliminary data.</text>
</comment>
<feature type="transmembrane region" description="Helical" evidence="5">
    <location>
        <begin position="150"/>
        <end position="173"/>
    </location>
</feature>
<sequence length="602" mass="63209">MRRRPDSMLRWVARRLELRSFGLVPEHFDLAEGLRAALAVGAPLTLALASGLSVLGWSVFAAFWTCLCDAPAPDAVRRRMLGTFLGAGTAMAFAGSALAALWPMAGLLLGPILVFAVLLACGRIAYGGLIGTLLGVVAVVAVGFPQGLHLAGAQALAFLAGATWAFLLITLLWPIDALRPLVRASDAVIVRLLDMAESLVSLGEGPHRDGAWHSEHAEHRRTVRLAVERLRSLLDRYAVQTTGLAPHHQALATAETLFGALIALDQGFIEQVGAARERLAVARACRTALLAWMHDRAMPPGIAEPAALPWALRRLHALARGLRDDLCAGCTLAMAQAFAAPFPPAAPLPAAGGVLRARPLSRAAVQQALRQTAGLVAVYAAALTFGLGYPYWAAMAVVVVLQGGVRVTWARCLERILGSVLGGLFASALLLLGGAETVPLACLATLLAGVAIALRAVNYTVFVVFLTMLFVIVTAMLHPGEGIAAARMIDNVIGSLAALLAVFLLWPDFGASLPGRIAEGIAANRAYFDAVSAARPFAEIETVRRAAGLASIEAETALHDLGGLINRTSGAMAHAQGLGTLRMLAGTAAMAWHRRLGENRGV</sequence>
<feature type="transmembrane region" description="Helical" evidence="5">
    <location>
        <begin position="84"/>
        <end position="117"/>
    </location>
</feature>
<feature type="transmembrane region" description="Helical" evidence="5">
    <location>
        <begin position="461"/>
        <end position="478"/>
    </location>
</feature>
<evidence type="ECO:0000256" key="2">
    <source>
        <dbReference type="ARBA" id="ARBA00022692"/>
    </source>
</evidence>
<dbReference type="RefSeq" id="WP_309804511.1">
    <property type="nucleotide sequence ID" value="NZ_JAVDRD010000002.1"/>
</dbReference>
<dbReference type="InterPro" id="IPR049453">
    <property type="entry name" value="Memb_transporter_dom"/>
</dbReference>
<dbReference type="Pfam" id="PF13515">
    <property type="entry name" value="FUSC_2"/>
    <property type="match status" value="1"/>
</dbReference>
<feature type="transmembrane region" description="Helical" evidence="5">
    <location>
        <begin position="484"/>
        <end position="506"/>
    </location>
</feature>
<protein>
    <submittedName>
        <fullName evidence="7">Membrane protein YccC</fullName>
    </submittedName>
</protein>
<feature type="transmembrane region" description="Helical" evidence="5">
    <location>
        <begin position="368"/>
        <end position="385"/>
    </location>
</feature>
<reference evidence="7 8" key="1">
    <citation type="submission" date="2023-07" db="EMBL/GenBank/DDBJ databases">
        <title>Sorghum-associated microbial communities from plants grown in Nebraska, USA.</title>
        <authorList>
            <person name="Schachtman D."/>
        </authorList>
    </citation>
    <scope>NUCLEOTIDE SEQUENCE [LARGE SCALE GENOMIC DNA]</scope>
    <source>
        <strain evidence="7 8">DS1027</strain>
    </source>
</reference>
<evidence type="ECO:0000256" key="5">
    <source>
        <dbReference type="SAM" id="Phobius"/>
    </source>
</evidence>
<gene>
    <name evidence="7" type="ORF">J2792_000883</name>
</gene>
<dbReference type="EMBL" id="JAVDRD010000002">
    <property type="protein sequence ID" value="MDR6510023.1"/>
    <property type="molecule type" value="Genomic_DNA"/>
</dbReference>
<name>A0ABU1MI51_9SPHN</name>
<keyword evidence="3 5" id="KW-1133">Transmembrane helix</keyword>
<feature type="transmembrane region" description="Helical" evidence="5">
    <location>
        <begin position="44"/>
        <end position="64"/>
    </location>
</feature>
<keyword evidence="4 5" id="KW-0472">Membrane</keyword>
<accession>A0ABU1MI51</accession>
<feature type="transmembrane region" description="Helical" evidence="5">
    <location>
        <begin position="124"/>
        <end position="144"/>
    </location>
</feature>
<proteinExistence type="predicted"/>
<keyword evidence="2 5" id="KW-0812">Transmembrane</keyword>
<evidence type="ECO:0000256" key="1">
    <source>
        <dbReference type="ARBA" id="ARBA00004141"/>
    </source>
</evidence>
<feature type="domain" description="Integral membrane bound transporter" evidence="6">
    <location>
        <begin position="379"/>
        <end position="500"/>
    </location>
</feature>
<evidence type="ECO:0000259" key="6">
    <source>
        <dbReference type="Pfam" id="PF13515"/>
    </source>
</evidence>
<evidence type="ECO:0000313" key="8">
    <source>
        <dbReference type="Proteomes" id="UP001184150"/>
    </source>
</evidence>
<evidence type="ECO:0000313" key="7">
    <source>
        <dbReference type="EMBL" id="MDR6510023.1"/>
    </source>
</evidence>
<dbReference type="Proteomes" id="UP001184150">
    <property type="component" value="Unassembled WGS sequence"/>
</dbReference>
<feature type="transmembrane region" description="Helical" evidence="5">
    <location>
        <begin position="438"/>
        <end position="454"/>
    </location>
</feature>